<accession>A0A1L9PV31</accession>
<dbReference type="AlphaFoldDB" id="A0A1L9PV31"/>
<evidence type="ECO:0000313" key="2">
    <source>
        <dbReference type="EMBL" id="OJJ05378.1"/>
    </source>
</evidence>
<dbReference type="InterPro" id="IPR001190">
    <property type="entry name" value="SRCR"/>
</dbReference>
<dbReference type="GeneID" id="63728667"/>
<dbReference type="VEuPathDB" id="FungiDB:ASPVEDRAFT_44868"/>
<keyword evidence="3" id="KW-1185">Reference proteome</keyword>
<name>A0A1L9PV31_ASPVE</name>
<sequence>MSGNKEAVLTCVPGNGQEALRSDNGGGRQNGELQYQGGSRWWKVSCDWDWW</sequence>
<proteinExistence type="predicted"/>
<evidence type="ECO:0000313" key="3">
    <source>
        <dbReference type="Proteomes" id="UP000184073"/>
    </source>
</evidence>
<dbReference type="GO" id="GO:0016020">
    <property type="term" value="C:membrane"/>
    <property type="evidence" value="ECO:0007669"/>
    <property type="project" value="InterPro"/>
</dbReference>
<dbReference type="Proteomes" id="UP000184073">
    <property type="component" value="Unassembled WGS sequence"/>
</dbReference>
<feature type="domain" description="SRCR" evidence="1">
    <location>
        <begin position="20"/>
        <end position="51"/>
    </location>
</feature>
<evidence type="ECO:0000259" key="1">
    <source>
        <dbReference type="PROSITE" id="PS50287"/>
    </source>
</evidence>
<dbReference type="EMBL" id="KV878133">
    <property type="protein sequence ID" value="OJJ05378.1"/>
    <property type="molecule type" value="Genomic_DNA"/>
</dbReference>
<dbReference type="PROSITE" id="PS50287">
    <property type="entry name" value="SRCR_2"/>
    <property type="match status" value="1"/>
</dbReference>
<dbReference type="RefSeq" id="XP_040671140.1">
    <property type="nucleotide sequence ID" value="XM_040813156.1"/>
</dbReference>
<gene>
    <name evidence="2" type="ORF">ASPVEDRAFT_44868</name>
</gene>
<protein>
    <recommendedName>
        <fullName evidence="1">SRCR domain-containing protein</fullName>
    </recommendedName>
</protein>
<reference evidence="3" key="1">
    <citation type="journal article" date="2017" name="Genome Biol.">
        <title>Comparative genomics reveals high biological diversity and specific adaptations in the industrially and medically important fungal genus Aspergillus.</title>
        <authorList>
            <person name="de Vries R.P."/>
            <person name="Riley R."/>
            <person name="Wiebenga A."/>
            <person name="Aguilar-Osorio G."/>
            <person name="Amillis S."/>
            <person name="Uchima C.A."/>
            <person name="Anderluh G."/>
            <person name="Asadollahi M."/>
            <person name="Askin M."/>
            <person name="Barry K."/>
            <person name="Battaglia E."/>
            <person name="Bayram O."/>
            <person name="Benocci T."/>
            <person name="Braus-Stromeyer S.A."/>
            <person name="Caldana C."/>
            <person name="Canovas D."/>
            <person name="Cerqueira G.C."/>
            <person name="Chen F."/>
            <person name="Chen W."/>
            <person name="Choi C."/>
            <person name="Clum A."/>
            <person name="Dos Santos R.A."/>
            <person name="Damasio A.R."/>
            <person name="Diallinas G."/>
            <person name="Emri T."/>
            <person name="Fekete E."/>
            <person name="Flipphi M."/>
            <person name="Freyberg S."/>
            <person name="Gallo A."/>
            <person name="Gournas C."/>
            <person name="Habgood R."/>
            <person name="Hainaut M."/>
            <person name="Harispe M.L."/>
            <person name="Henrissat B."/>
            <person name="Hilden K.S."/>
            <person name="Hope R."/>
            <person name="Hossain A."/>
            <person name="Karabika E."/>
            <person name="Karaffa L."/>
            <person name="Karanyi Z."/>
            <person name="Krasevec N."/>
            <person name="Kuo A."/>
            <person name="Kusch H."/>
            <person name="LaButti K."/>
            <person name="Lagendijk E.L."/>
            <person name="Lapidus A."/>
            <person name="Levasseur A."/>
            <person name="Lindquist E."/>
            <person name="Lipzen A."/>
            <person name="Logrieco A.F."/>
            <person name="MacCabe A."/>
            <person name="Maekelae M.R."/>
            <person name="Malavazi I."/>
            <person name="Melin P."/>
            <person name="Meyer V."/>
            <person name="Mielnichuk N."/>
            <person name="Miskei M."/>
            <person name="Molnar A.P."/>
            <person name="Mule G."/>
            <person name="Ngan C.Y."/>
            <person name="Orejas M."/>
            <person name="Orosz E."/>
            <person name="Ouedraogo J.P."/>
            <person name="Overkamp K.M."/>
            <person name="Park H.-S."/>
            <person name="Perrone G."/>
            <person name="Piumi F."/>
            <person name="Punt P.J."/>
            <person name="Ram A.F."/>
            <person name="Ramon A."/>
            <person name="Rauscher S."/>
            <person name="Record E."/>
            <person name="Riano-Pachon D.M."/>
            <person name="Robert V."/>
            <person name="Roehrig J."/>
            <person name="Ruller R."/>
            <person name="Salamov A."/>
            <person name="Salih N.S."/>
            <person name="Samson R.A."/>
            <person name="Sandor E."/>
            <person name="Sanguinetti M."/>
            <person name="Schuetze T."/>
            <person name="Sepcic K."/>
            <person name="Shelest E."/>
            <person name="Sherlock G."/>
            <person name="Sophianopoulou V."/>
            <person name="Squina F.M."/>
            <person name="Sun H."/>
            <person name="Susca A."/>
            <person name="Todd R.B."/>
            <person name="Tsang A."/>
            <person name="Unkles S.E."/>
            <person name="van de Wiele N."/>
            <person name="van Rossen-Uffink D."/>
            <person name="Oliveira J.V."/>
            <person name="Vesth T.C."/>
            <person name="Visser J."/>
            <person name="Yu J.-H."/>
            <person name="Zhou M."/>
            <person name="Andersen M.R."/>
            <person name="Archer D.B."/>
            <person name="Baker S.E."/>
            <person name="Benoit I."/>
            <person name="Brakhage A.A."/>
            <person name="Braus G.H."/>
            <person name="Fischer R."/>
            <person name="Frisvad J.C."/>
            <person name="Goldman G.H."/>
            <person name="Houbraken J."/>
            <person name="Oakley B."/>
            <person name="Pocsi I."/>
            <person name="Scazzocchio C."/>
            <person name="Seiboth B."/>
            <person name="vanKuyk P.A."/>
            <person name="Wortman J."/>
            <person name="Dyer P.S."/>
            <person name="Grigoriev I.V."/>
        </authorList>
    </citation>
    <scope>NUCLEOTIDE SEQUENCE [LARGE SCALE GENOMIC DNA]</scope>
    <source>
        <strain evidence="3">CBS 583.65</strain>
    </source>
</reference>
<organism evidence="2 3">
    <name type="scientific">Aspergillus versicolor CBS 583.65</name>
    <dbReference type="NCBI Taxonomy" id="1036611"/>
    <lineage>
        <taxon>Eukaryota</taxon>
        <taxon>Fungi</taxon>
        <taxon>Dikarya</taxon>
        <taxon>Ascomycota</taxon>
        <taxon>Pezizomycotina</taxon>
        <taxon>Eurotiomycetes</taxon>
        <taxon>Eurotiomycetidae</taxon>
        <taxon>Eurotiales</taxon>
        <taxon>Aspergillaceae</taxon>
        <taxon>Aspergillus</taxon>
        <taxon>Aspergillus subgen. Nidulantes</taxon>
    </lineage>
</organism>